<dbReference type="Proteomes" id="UP000000435">
    <property type="component" value="Chromosome"/>
</dbReference>
<gene>
    <name evidence="1" type="ordered locus">Ecaj_0499</name>
</gene>
<organism evidence="1 2">
    <name type="scientific">Ehrlichia canis (strain Jake)</name>
    <dbReference type="NCBI Taxonomy" id="269484"/>
    <lineage>
        <taxon>Bacteria</taxon>
        <taxon>Pseudomonadati</taxon>
        <taxon>Pseudomonadota</taxon>
        <taxon>Alphaproteobacteria</taxon>
        <taxon>Rickettsiales</taxon>
        <taxon>Anaplasmataceae</taxon>
        <taxon>Ehrlichia</taxon>
    </lineage>
</organism>
<evidence type="ECO:0000313" key="1">
    <source>
        <dbReference type="EMBL" id="AAZ68535.1"/>
    </source>
</evidence>
<protein>
    <submittedName>
        <fullName evidence="1">RecO-related protein</fullName>
    </submittedName>
</protein>
<reference evidence="2" key="1">
    <citation type="journal article" date="2006" name="J. Bacteriol.">
        <title>The genome of the obligately intracellular bacterium Ehrlichia canis reveals themes of complex membrane structure and immune evasion strategies.</title>
        <authorList>
            <person name="Mavromatis K."/>
            <person name="Doyle C.K."/>
            <person name="Lykidis A."/>
            <person name="Ivanova N."/>
            <person name="Francino M.P."/>
            <person name="Chain P."/>
            <person name="Shin M."/>
            <person name="Malfatti S."/>
            <person name="Larimer F."/>
            <person name="Copeland A."/>
            <person name="Detter J.C."/>
            <person name="Land M."/>
            <person name="Richardson P.M."/>
            <person name="Yu X.J."/>
            <person name="Walker D.H."/>
            <person name="McBride J.W."/>
            <person name="Kyrpides N.C."/>
        </authorList>
    </citation>
    <scope>NUCLEOTIDE SEQUENCE [LARGE SCALE GENOMIC DNA]</scope>
    <source>
        <strain evidence="2">Jake</strain>
    </source>
</reference>
<name>A0ACA6AW10_EHRCJ</name>
<keyword evidence="2" id="KW-1185">Reference proteome</keyword>
<sequence length="248" mass="28911">MSFSVRWQDQGIVIAIRKYGDDQIIISIFTQKHGLKKGLARYQKKTIHRLQIGDHVNVTWSAKLISNLGYFKYEIIKSTLHHYIHNNLKTMCIAFFTSILDQVLPENEENYTIYNHLDIFMNSVQNKDVNWQIKYLTLELTLLSELGFGLDLSQCAVNNTNENLIFISPKTGKAISQTVGLPYKKSLLPLPPLLYNVYNNYTYKYSKTDFKVSLNVTGYFLKKHFLTEKNITLIKYRDEIIKLIDLQD</sequence>
<dbReference type="EMBL" id="CP000107">
    <property type="protein sequence ID" value="AAZ68535.1"/>
    <property type="molecule type" value="Genomic_DNA"/>
</dbReference>
<proteinExistence type="predicted"/>
<evidence type="ECO:0000313" key="2">
    <source>
        <dbReference type="Proteomes" id="UP000000435"/>
    </source>
</evidence>
<accession>A0ACA6AW10</accession>